<sequence length="109" mass="12436">MIDTVAISSKGIRYSTILKKIDCDWKDIFRIEMVTHKSRSEQTGLVVSSTIEYIIFTSKGDFSLKEGSNWGWDAMILREIVYDKIISHAPDAKIIQREEESILHDTGGK</sequence>
<gene>
    <name evidence="1" type="ORF">MNV_1270024</name>
</gene>
<keyword evidence="2" id="KW-1185">Reference proteome</keyword>
<dbReference type="EMBL" id="FZMP01000032">
    <property type="protein sequence ID" value="SNQ59694.1"/>
    <property type="molecule type" value="Genomic_DNA"/>
</dbReference>
<dbReference type="RefSeq" id="WP_096204027.1">
    <property type="nucleotide sequence ID" value="NZ_FZMP01000032.1"/>
</dbReference>
<accession>A0A284VK87</accession>
<proteinExistence type="predicted"/>
<evidence type="ECO:0000313" key="2">
    <source>
        <dbReference type="Proteomes" id="UP000218615"/>
    </source>
</evidence>
<name>A0A284VK87_9EURY</name>
<dbReference type="AlphaFoldDB" id="A0A284VK87"/>
<evidence type="ECO:0000313" key="1">
    <source>
        <dbReference type="EMBL" id="SNQ59694.1"/>
    </source>
</evidence>
<organism evidence="1 2">
    <name type="scientific">Candidatus Methanoperedens nitratireducens</name>
    <dbReference type="NCBI Taxonomy" id="1392998"/>
    <lineage>
        <taxon>Archaea</taxon>
        <taxon>Methanobacteriati</taxon>
        <taxon>Methanobacteriota</taxon>
        <taxon>Stenosarchaea group</taxon>
        <taxon>Methanomicrobia</taxon>
        <taxon>Methanosarcinales</taxon>
        <taxon>ANME-2 cluster</taxon>
        <taxon>Candidatus Methanoperedentaceae</taxon>
        <taxon>Candidatus Methanoperedens</taxon>
    </lineage>
</organism>
<reference evidence="2" key="1">
    <citation type="submission" date="2017-06" db="EMBL/GenBank/DDBJ databases">
        <authorList>
            <person name="Cremers G."/>
        </authorList>
    </citation>
    <scope>NUCLEOTIDE SEQUENCE [LARGE SCALE GENOMIC DNA]</scope>
</reference>
<protein>
    <submittedName>
        <fullName evidence="1">Uncharacterized protein</fullName>
    </submittedName>
</protein>
<dbReference type="Proteomes" id="UP000218615">
    <property type="component" value="Unassembled WGS sequence"/>
</dbReference>